<evidence type="ECO:0000313" key="3">
    <source>
        <dbReference type="Proteomes" id="UP000298663"/>
    </source>
</evidence>
<feature type="transmembrane region" description="Helical" evidence="1">
    <location>
        <begin position="18"/>
        <end position="35"/>
    </location>
</feature>
<organism evidence="2 3">
    <name type="scientific">Steinernema carpocapsae</name>
    <name type="common">Entomopathogenic nematode</name>
    <dbReference type="NCBI Taxonomy" id="34508"/>
    <lineage>
        <taxon>Eukaryota</taxon>
        <taxon>Metazoa</taxon>
        <taxon>Ecdysozoa</taxon>
        <taxon>Nematoda</taxon>
        <taxon>Chromadorea</taxon>
        <taxon>Rhabditida</taxon>
        <taxon>Tylenchina</taxon>
        <taxon>Panagrolaimomorpha</taxon>
        <taxon>Strongyloidoidea</taxon>
        <taxon>Steinernematidae</taxon>
        <taxon>Steinernema</taxon>
    </lineage>
</organism>
<comment type="caution">
    <text evidence="2">The sequence shown here is derived from an EMBL/GenBank/DDBJ whole genome shotgun (WGS) entry which is preliminary data.</text>
</comment>
<keyword evidence="1" id="KW-1133">Transmembrane helix</keyword>
<keyword evidence="3" id="KW-1185">Reference proteome</keyword>
<dbReference type="EMBL" id="AZBU02000001">
    <property type="protein sequence ID" value="TMS32554.1"/>
    <property type="molecule type" value="Genomic_DNA"/>
</dbReference>
<proteinExistence type="predicted"/>
<evidence type="ECO:0000256" key="1">
    <source>
        <dbReference type="SAM" id="Phobius"/>
    </source>
</evidence>
<gene>
    <name evidence="2" type="ORF">L596_000379</name>
</gene>
<evidence type="ECO:0000313" key="2">
    <source>
        <dbReference type="EMBL" id="TMS32554.1"/>
    </source>
</evidence>
<keyword evidence="1" id="KW-0812">Transmembrane</keyword>
<dbReference type="Proteomes" id="UP000298663">
    <property type="component" value="Unassembled WGS sequence"/>
</dbReference>
<reference evidence="2 3" key="1">
    <citation type="journal article" date="2015" name="Genome Biol.">
        <title>Comparative genomics of Steinernema reveals deeply conserved gene regulatory networks.</title>
        <authorList>
            <person name="Dillman A.R."/>
            <person name="Macchietto M."/>
            <person name="Porter C.F."/>
            <person name="Rogers A."/>
            <person name="Williams B."/>
            <person name="Antoshechkin I."/>
            <person name="Lee M.M."/>
            <person name="Goodwin Z."/>
            <person name="Lu X."/>
            <person name="Lewis E.E."/>
            <person name="Goodrich-Blair H."/>
            <person name="Stock S.P."/>
            <person name="Adams B.J."/>
            <person name="Sternberg P.W."/>
            <person name="Mortazavi A."/>
        </authorList>
    </citation>
    <scope>NUCLEOTIDE SEQUENCE [LARGE SCALE GENOMIC DNA]</scope>
    <source>
        <strain evidence="2 3">ALL</strain>
    </source>
</reference>
<name>A0A4U8UI68_STECR</name>
<reference evidence="2 3" key="2">
    <citation type="journal article" date="2019" name="G3 (Bethesda)">
        <title>Hybrid Assembly of the Genome of the Entomopathogenic Nematode Steinernema carpocapsae Identifies the X-Chromosome.</title>
        <authorList>
            <person name="Serra L."/>
            <person name="Macchietto M."/>
            <person name="Macias-Munoz A."/>
            <person name="McGill C.J."/>
            <person name="Rodriguez I.M."/>
            <person name="Rodriguez B."/>
            <person name="Murad R."/>
            <person name="Mortazavi A."/>
        </authorList>
    </citation>
    <scope>NUCLEOTIDE SEQUENCE [LARGE SCALE GENOMIC DNA]</scope>
    <source>
        <strain evidence="2 3">ALL</strain>
    </source>
</reference>
<sequence>MPVLTAREYLKETSSKPVILFVMACFFISLLLFVVSGPCSQTRNLLTCHAGIIIVVVMFLVVFLYFTF</sequence>
<protein>
    <submittedName>
        <fullName evidence="2">Uncharacterized protein</fullName>
    </submittedName>
</protein>
<keyword evidence="1" id="KW-0472">Membrane</keyword>
<dbReference type="AlphaFoldDB" id="A0A4U8UI68"/>
<feature type="transmembrane region" description="Helical" evidence="1">
    <location>
        <begin position="47"/>
        <end position="66"/>
    </location>
</feature>
<accession>A0A4U8UI68</accession>